<comment type="caution">
    <text evidence="2">The sequence shown here is derived from an EMBL/GenBank/DDBJ whole genome shotgun (WGS) entry which is preliminary data.</text>
</comment>
<organism evidence="2 3">
    <name type="scientific">Hanamia caeni</name>
    <dbReference type="NCBI Taxonomy" id="2294116"/>
    <lineage>
        <taxon>Bacteria</taxon>
        <taxon>Pseudomonadati</taxon>
        <taxon>Bacteroidota</taxon>
        <taxon>Chitinophagia</taxon>
        <taxon>Chitinophagales</taxon>
        <taxon>Chitinophagaceae</taxon>
        <taxon>Hanamia</taxon>
    </lineage>
</organism>
<reference evidence="2 3" key="1">
    <citation type="submission" date="2018-11" db="EMBL/GenBank/DDBJ databases">
        <title>Draft genome sequence of Ferruginibacter sp. BO-59.</title>
        <authorList>
            <person name="Im W.T."/>
        </authorList>
    </citation>
    <scope>NUCLEOTIDE SEQUENCE [LARGE SCALE GENOMIC DNA]</scope>
    <source>
        <strain evidence="2 3">BO-59</strain>
    </source>
</reference>
<feature type="coiled-coil region" evidence="1">
    <location>
        <begin position="76"/>
        <end position="103"/>
    </location>
</feature>
<dbReference type="Proteomes" id="UP000267223">
    <property type="component" value="Unassembled WGS sequence"/>
</dbReference>
<name>A0A3M9NN41_9BACT</name>
<evidence type="ECO:0000256" key="1">
    <source>
        <dbReference type="SAM" id="Coils"/>
    </source>
</evidence>
<evidence type="ECO:0000313" key="3">
    <source>
        <dbReference type="Proteomes" id="UP000267223"/>
    </source>
</evidence>
<accession>A0A3M9NN41</accession>
<gene>
    <name evidence="2" type="ORF">EFY79_05465</name>
</gene>
<sequence length="240" mass="27821">MDRVSTLLNKLQKQLNENSPAREMLQTVQILQAELIKKVEKKQELQFEKISVVMPVTFDLVEIERAGNSGTEEKIVQVLEVDEKAIEEELQQIKKKAQAANTRPSQNRSGFLFDPLEEVPTLAHQDQVEKKTAAELSFQYPESLNDQLKEEKIELSHTLTSSPIKDLKKAIGINDRFLFINELFRGDVAMYERSIKTIQNFSIYAEAEFWIRRELKVKIGWLDSDPVVKQFDQLVKRRFA</sequence>
<dbReference type="AlphaFoldDB" id="A0A3M9NN41"/>
<evidence type="ECO:0000313" key="2">
    <source>
        <dbReference type="EMBL" id="RNI39094.1"/>
    </source>
</evidence>
<keyword evidence="3" id="KW-1185">Reference proteome</keyword>
<proteinExistence type="predicted"/>
<dbReference type="EMBL" id="RJJR01000002">
    <property type="protein sequence ID" value="RNI39094.1"/>
    <property type="molecule type" value="Genomic_DNA"/>
</dbReference>
<keyword evidence="1" id="KW-0175">Coiled coil</keyword>
<protein>
    <submittedName>
        <fullName evidence="2">Uncharacterized protein</fullName>
    </submittedName>
</protein>